<proteinExistence type="predicted"/>
<comment type="caution">
    <text evidence="3">The sequence shown here is derived from an EMBL/GenBank/DDBJ whole genome shotgun (WGS) entry which is preliminary data.</text>
</comment>
<dbReference type="Proteomes" id="UP001432322">
    <property type="component" value="Unassembled WGS sequence"/>
</dbReference>
<evidence type="ECO:0000313" key="4">
    <source>
        <dbReference type="Proteomes" id="UP001432322"/>
    </source>
</evidence>
<keyword evidence="1" id="KW-0812">Transmembrane</keyword>
<gene>
    <name evidence="3" type="ORF">PFISCL1PPCAC_11157</name>
</gene>
<feature type="chain" id="PRO_5043708623" evidence="2">
    <location>
        <begin position="21"/>
        <end position="174"/>
    </location>
</feature>
<sequence>MGALVFGSVLALAVLHTAHDHRFSHRPLRSFFSLPILKSIFGHIGDYLRVMVKQSNLKLSGLILCLAVVPFLFSSVGLTSVLESELRDELSKMTSLSPRVEKLDQLISLMSTEGFSYVRTNKIYELAEFCRKEQCDQLAKVDRTITYGSWAEYVDSLEDEKKTTITSAAEMYEE</sequence>
<evidence type="ECO:0000256" key="1">
    <source>
        <dbReference type="SAM" id="Phobius"/>
    </source>
</evidence>
<feature type="signal peptide" evidence="2">
    <location>
        <begin position="1"/>
        <end position="20"/>
    </location>
</feature>
<keyword evidence="1" id="KW-0472">Membrane</keyword>
<accession>A0AAV5VPE3</accession>
<name>A0AAV5VPE3_9BILA</name>
<keyword evidence="2" id="KW-0732">Signal</keyword>
<feature type="transmembrane region" description="Helical" evidence="1">
    <location>
        <begin position="59"/>
        <end position="82"/>
    </location>
</feature>
<dbReference type="AlphaFoldDB" id="A0AAV5VPE3"/>
<organism evidence="3 4">
    <name type="scientific">Pristionchus fissidentatus</name>
    <dbReference type="NCBI Taxonomy" id="1538716"/>
    <lineage>
        <taxon>Eukaryota</taxon>
        <taxon>Metazoa</taxon>
        <taxon>Ecdysozoa</taxon>
        <taxon>Nematoda</taxon>
        <taxon>Chromadorea</taxon>
        <taxon>Rhabditida</taxon>
        <taxon>Rhabditina</taxon>
        <taxon>Diplogasteromorpha</taxon>
        <taxon>Diplogasteroidea</taxon>
        <taxon>Neodiplogasteridae</taxon>
        <taxon>Pristionchus</taxon>
    </lineage>
</organism>
<keyword evidence="4" id="KW-1185">Reference proteome</keyword>
<protein>
    <submittedName>
        <fullName evidence="3">Uncharacterized protein</fullName>
    </submittedName>
</protein>
<evidence type="ECO:0000256" key="2">
    <source>
        <dbReference type="SAM" id="SignalP"/>
    </source>
</evidence>
<reference evidence="3" key="1">
    <citation type="submission" date="2023-10" db="EMBL/GenBank/DDBJ databases">
        <title>Genome assembly of Pristionchus species.</title>
        <authorList>
            <person name="Yoshida K."/>
            <person name="Sommer R.J."/>
        </authorList>
    </citation>
    <scope>NUCLEOTIDE SEQUENCE</scope>
    <source>
        <strain evidence="3">RS5133</strain>
    </source>
</reference>
<dbReference type="EMBL" id="BTSY01000003">
    <property type="protein sequence ID" value="GMT19860.1"/>
    <property type="molecule type" value="Genomic_DNA"/>
</dbReference>
<evidence type="ECO:0000313" key="3">
    <source>
        <dbReference type="EMBL" id="GMT19860.1"/>
    </source>
</evidence>
<keyword evidence="1" id="KW-1133">Transmembrane helix</keyword>